<comment type="caution">
    <text evidence="1">The sequence shown here is derived from an EMBL/GenBank/DDBJ whole genome shotgun (WGS) entry which is preliminary data.</text>
</comment>
<protein>
    <recommendedName>
        <fullName evidence="3">GlcNAc-PI de-N-acetylase</fullName>
    </recommendedName>
</protein>
<proteinExistence type="predicted"/>
<reference evidence="2" key="1">
    <citation type="submission" date="2017-09" db="EMBL/GenBank/DDBJ databases">
        <title>Depth-based differentiation of microbial function through sediment-hosted aquifers and enrichment of novel symbionts in the deep terrestrial subsurface.</title>
        <authorList>
            <person name="Probst A.J."/>
            <person name="Ladd B."/>
            <person name="Jarett J.K."/>
            <person name="Geller-Mcgrath D.E."/>
            <person name="Sieber C.M.K."/>
            <person name="Emerson J.B."/>
            <person name="Anantharaman K."/>
            <person name="Thomas B.C."/>
            <person name="Malmstrom R."/>
            <person name="Stieglmeier M."/>
            <person name="Klingl A."/>
            <person name="Woyke T."/>
            <person name="Ryan C.M."/>
            <person name="Banfield J.F."/>
        </authorList>
    </citation>
    <scope>NUCLEOTIDE SEQUENCE [LARGE SCALE GENOMIC DNA]</scope>
</reference>
<organism evidence="1 2">
    <name type="scientific">candidate division WWE3 bacterium CG_4_10_14_0_2_um_filter_41_14</name>
    <dbReference type="NCBI Taxonomy" id="1975072"/>
    <lineage>
        <taxon>Bacteria</taxon>
        <taxon>Katanobacteria</taxon>
    </lineage>
</organism>
<dbReference type="SUPFAM" id="SSF102588">
    <property type="entry name" value="LmbE-like"/>
    <property type="match status" value="1"/>
</dbReference>
<accession>A0A2M7TKW4</accession>
<dbReference type="AlphaFoldDB" id="A0A2M7TKW4"/>
<dbReference type="EMBL" id="PFNL01000036">
    <property type="protein sequence ID" value="PIZ47590.1"/>
    <property type="molecule type" value="Genomic_DNA"/>
</dbReference>
<dbReference type="Gene3D" id="3.40.50.10320">
    <property type="entry name" value="LmbE-like"/>
    <property type="match status" value="1"/>
</dbReference>
<dbReference type="InterPro" id="IPR024078">
    <property type="entry name" value="LmbE-like_dom_sf"/>
</dbReference>
<dbReference type="InterPro" id="IPR003737">
    <property type="entry name" value="GlcNAc_PI_deacetylase-related"/>
</dbReference>
<evidence type="ECO:0000313" key="2">
    <source>
        <dbReference type="Proteomes" id="UP000228920"/>
    </source>
</evidence>
<name>A0A2M7TKW4_UNCKA</name>
<evidence type="ECO:0000313" key="1">
    <source>
        <dbReference type="EMBL" id="PIZ47590.1"/>
    </source>
</evidence>
<sequence length="266" mass="30687">MEIFPSIGRRCNNGWGWYKTTPPTSTMEQLNTNNKTILGITAHPDDHVCYAGTILKLQKQGYSYVEVVLSDAEESGMIKDGERVVAVEKSEQLNIRWNHEFALARKLLDIKEVHRMKLPNLGIEYSKESVMSLMEIVRRVRPEIALIHHPEDYMSDHIQASYLSLEALKVSSYSFRLDLGKNHRTPRVYYFEGVSPIDADVLVDITEEFSQKIEVLEVYGSQFGDRAHQLIDGTTAYRGYPRRVKHAEAFEIPKNYPQWEIGEMYD</sequence>
<evidence type="ECO:0008006" key="3">
    <source>
        <dbReference type="Google" id="ProtNLM"/>
    </source>
</evidence>
<dbReference type="Pfam" id="PF02585">
    <property type="entry name" value="PIG-L"/>
    <property type="match status" value="1"/>
</dbReference>
<dbReference type="Proteomes" id="UP000228920">
    <property type="component" value="Unassembled WGS sequence"/>
</dbReference>
<gene>
    <name evidence="1" type="ORF">COY32_01370</name>
</gene>